<name>A0A1W1VQB2_9DEIO</name>
<proteinExistence type="inferred from homology"/>
<dbReference type="InterPro" id="IPR001917">
    <property type="entry name" value="Aminotrans_II_pyridoxalP_BS"/>
</dbReference>
<evidence type="ECO:0000256" key="3">
    <source>
        <dbReference type="ARBA" id="ARBA00010008"/>
    </source>
</evidence>
<evidence type="ECO:0000256" key="6">
    <source>
        <dbReference type="ARBA" id="ARBA00022679"/>
    </source>
</evidence>
<evidence type="ECO:0000256" key="8">
    <source>
        <dbReference type="ARBA" id="ARBA00022898"/>
    </source>
</evidence>
<dbReference type="AlphaFoldDB" id="A0A1W1VQB2"/>
<feature type="domain" description="Aminotransferase class I/classII large" evidence="13">
    <location>
        <begin position="42"/>
        <end position="394"/>
    </location>
</feature>
<dbReference type="PANTHER" id="PTHR13693:SF100">
    <property type="entry name" value="8-AMINO-7-OXONONANOATE SYNTHASE"/>
    <property type="match status" value="1"/>
</dbReference>
<evidence type="ECO:0000256" key="5">
    <source>
        <dbReference type="ARBA" id="ARBA00013187"/>
    </source>
</evidence>
<evidence type="ECO:0000259" key="13">
    <source>
        <dbReference type="Pfam" id="PF00155"/>
    </source>
</evidence>
<dbReference type="GO" id="GO:0008710">
    <property type="term" value="F:8-amino-7-oxononanoate synthase activity"/>
    <property type="evidence" value="ECO:0007669"/>
    <property type="project" value="UniProtKB-EC"/>
</dbReference>
<dbReference type="InterPro" id="IPR015424">
    <property type="entry name" value="PyrdxlP-dep_Trfase"/>
</dbReference>
<dbReference type="Gene3D" id="3.40.640.10">
    <property type="entry name" value="Type I PLP-dependent aspartate aminotransferase-like (Major domain)"/>
    <property type="match status" value="1"/>
</dbReference>
<comment type="catalytic activity">
    <reaction evidence="11">
        <text>6-carboxyhexanoyl-[ACP] + L-alanine + H(+) = (8S)-8-amino-7-oxononanoate + holo-[ACP] + CO2</text>
        <dbReference type="Rhea" id="RHEA:42288"/>
        <dbReference type="Rhea" id="RHEA-COMP:9685"/>
        <dbReference type="Rhea" id="RHEA-COMP:9955"/>
        <dbReference type="ChEBI" id="CHEBI:15378"/>
        <dbReference type="ChEBI" id="CHEBI:16526"/>
        <dbReference type="ChEBI" id="CHEBI:57972"/>
        <dbReference type="ChEBI" id="CHEBI:64479"/>
        <dbReference type="ChEBI" id="CHEBI:78846"/>
        <dbReference type="ChEBI" id="CHEBI:149468"/>
        <dbReference type="EC" id="2.3.1.47"/>
    </reaction>
</comment>
<evidence type="ECO:0000256" key="4">
    <source>
        <dbReference type="ARBA" id="ARBA00011738"/>
    </source>
</evidence>
<evidence type="ECO:0000256" key="12">
    <source>
        <dbReference type="RuleBase" id="RU003693"/>
    </source>
</evidence>
<dbReference type="EC" id="2.3.1.47" evidence="5"/>
<reference evidence="14 15" key="1">
    <citation type="submission" date="2017-04" db="EMBL/GenBank/DDBJ databases">
        <authorList>
            <person name="Afonso C.L."/>
            <person name="Miller P.J."/>
            <person name="Scott M.A."/>
            <person name="Spackman E."/>
            <person name="Goraichik I."/>
            <person name="Dimitrov K.M."/>
            <person name="Suarez D.L."/>
            <person name="Swayne D.E."/>
        </authorList>
    </citation>
    <scope>NUCLEOTIDE SEQUENCE [LARGE SCALE GENOMIC DNA]</scope>
    <source>
        <strain evidence="14 15">KR-140</strain>
    </source>
</reference>
<accession>A0A1W1VQB2</accession>
<dbReference type="SUPFAM" id="SSF53383">
    <property type="entry name" value="PLP-dependent transferases"/>
    <property type="match status" value="1"/>
</dbReference>
<evidence type="ECO:0000313" key="14">
    <source>
        <dbReference type="EMBL" id="SMB95539.1"/>
    </source>
</evidence>
<evidence type="ECO:0000256" key="9">
    <source>
        <dbReference type="ARBA" id="ARBA00032610"/>
    </source>
</evidence>
<organism evidence="14 15">
    <name type="scientific">Deinococcus hopiensis KR-140</name>
    <dbReference type="NCBI Taxonomy" id="695939"/>
    <lineage>
        <taxon>Bacteria</taxon>
        <taxon>Thermotogati</taxon>
        <taxon>Deinococcota</taxon>
        <taxon>Deinococci</taxon>
        <taxon>Deinococcales</taxon>
        <taxon>Deinococcaceae</taxon>
        <taxon>Deinococcus</taxon>
    </lineage>
</organism>
<dbReference type="InterPro" id="IPR015421">
    <property type="entry name" value="PyrdxlP-dep_Trfase_major"/>
</dbReference>
<evidence type="ECO:0000256" key="10">
    <source>
        <dbReference type="ARBA" id="ARBA00033381"/>
    </source>
</evidence>
<dbReference type="Pfam" id="PF00155">
    <property type="entry name" value="Aminotran_1_2"/>
    <property type="match status" value="1"/>
</dbReference>
<dbReference type="EMBL" id="FWWU01000009">
    <property type="protein sequence ID" value="SMB95539.1"/>
    <property type="molecule type" value="Genomic_DNA"/>
</dbReference>
<dbReference type="GO" id="GO:0009102">
    <property type="term" value="P:biotin biosynthetic process"/>
    <property type="evidence" value="ECO:0007669"/>
    <property type="project" value="UniProtKB-KW"/>
</dbReference>
<dbReference type="InterPro" id="IPR015422">
    <property type="entry name" value="PyrdxlP-dep_Trfase_small"/>
</dbReference>
<dbReference type="InterPro" id="IPR050087">
    <property type="entry name" value="AON_synthase_class-II"/>
</dbReference>
<evidence type="ECO:0000256" key="2">
    <source>
        <dbReference type="ARBA" id="ARBA00004746"/>
    </source>
</evidence>
<dbReference type="STRING" id="695939.SAMN00790413_02881"/>
<dbReference type="Gene3D" id="3.90.1150.10">
    <property type="entry name" value="Aspartate Aminotransferase, domain 1"/>
    <property type="match status" value="1"/>
</dbReference>
<evidence type="ECO:0000313" key="15">
    <source>
        <dbReference type="Proteomes" id="UP000192582"/>
    </source>
</evidence>
<keyword evidence="8 12" id="KW-0663">Pyridoxal phosphate</keyword>
<gene>
    <name evidence="14" type="ORF">SAMN00790413_02881</name>
</gene>
<dbReference type="GO" id="GO:0030170">
    <property type="term" value="F:pyridoxal phosphate binding"/>
    <property type="evidence" value="ECO:0007669"/>
    <property type="project" value="InterPro"/>
</dbReference>
<dbReference type="InterPro" id="IPR004839">
    <property type="entry name" value="Aminotransferase_I/II_large"/>
</dbReference>
<keyword evidence="6" id="KW-0808">Transferase</keyword>
<keyword evidence="15" id="KW-1185">Reference proteome</keyword>
<evidence type="ECO:0000256" key="11">
    <source>
        <dbReference type="ARBA" id="ARBA00047715"/>
    </source>
</evidence>
<dbReference type="RefSeq" id="WP_212648388.1">
    <property type="nucleotide sequence ID" value="NZ_FWWU01000009.1"/>
</dbReference>
<comment type="subunit">
    <text evidence="4">Homodimer.</text>
</comment>
<protein>
    <recommendedName>
        <fullName evidence="5">8-amino-7-oxononanoate synthase</fullName>
        <ecNumber evidence="5">2.3.1.47</ecNumber>
    </recommendedName>
    <alternativeName>
        <fullName evidence="9">7-keto-8-amino-pelargonic acid synthase</fullName>
    </alternativeName>
    <alternativeName>
        <fullName evidence="10">8-amino-7-ketopelargonate synthase</fullName>
    </alternativeName>
</protein>
<dbReference type="PANTHER" id="PTHR13693">
    <property type="entry name" value="CLASS II AMINOTRANSFERASE/8-AMINO-7-OXONONANOATE SYNTHASE"/>
    <property type="match status" value="1"/>
</dbReference>
<keyword evidence="7" id="KW-0093">Biotin biosynthesis</keyword>
<sequence>MSGWAPLEAHLEGLRAQHRERRLRDWTPAPAPGHVEVEGRTLLDLASNDYLGLGRKEWTLDTAADLLRSNFPTQEADVVLAALTRFGAGASRLVTGNDPIYGVLERQLAGLKGREAALVLNSGYAANTGVIPALVGKGDAVFSDALNHASIIDGITLSRAERHVYRHRDLTHLDQLLQACSAPRKLIVTDALFSMDGTLAPLAELVALKRRYGAWLMIDEAHTGGVYGGGGAGLAHAQGVSGDVDVLMGTLGKAYGSVGAYIAGDTVLIRYLLNTARPFIFSTGLPPANVAVSLLNVLTAQGMDAARRELQANAANFRARLLAAGHGLAGSESQVVPLVVGEDGAALDLAASLQAEGFGAIAIRPPSVPAGTARIRFALSAAHTWSDLERCLGAVVDGRRAPLPA</sequence>
<comment type="cofactor">
    <cofactor evidence="1 12">
        <name>pyridoxal 5'-phosphate</name>
        <dbReference type="ChEBI" id="CHEBI:597326"/>
    </cofactor>
</comment>
<comment type="similarity">
    <text evidence="3">Belongs to the class-II pyridoxal-phosphate-dependent aminotransferase family. BioF subfamily.</text>
</comment>
<comment type="pathway">
    <text evidence="2">Cofactor biosynthesis; biotin biosynthesis.</text>
</comment>
<evidence type="ECO:0000256" key="7">
    <source>
        <dbReference type="ARBA" id="ARBA00022756"/>
    </source>
</evidence>
<evidence type="ECO:0000256" key="1">
    <source>
        <dbReference type="ARBA" id="ARBA00001933"/>
    </source>
</evidence>
<dbReference type="PROSITE" id="PS00599">
    <property type="entry name" value="AA_TRANSFER_CLASS_2"/>
    <property type="match status" value="1"/>
</dbReference>
<dbReference type="Proteomes" id="UP000192582">
    <property type="component" value="Unassembled WGS sequence"/>
</dbReference>